<feature type="transmembrane region" description="Helical" evidence="13">
    <location>
        <begin position="273"/>
        <end position="292"/>
    </location>
</feature>
<evidence type="ECO:0000256" key="5">
    <source>
        <dbReference type="ARBA" id="ARBA00022475"/>
    </source>
</evidence>
<accession>A0A4V3DVB6</accession>
<dbReference type="RefSeq" id="WP_133679815.1">
    <property type="nucleotide sequence ID" value="NZ_SNZP01000005.1"/>
</dbReference>
<evidence type="ECO:0000256" key="9">
    <source>
        <dbReference type="ARBA" id="ARBA00022989"/>
    </source>
</evidence>
<evidence type="ECO:0000256" key="12">
    <source>
        <dbReference type="PIRNR" id="PIRNR003097"/>
    </source>
</evidence>
<evidence type="ECO:0000256" key="11">
    <source>
        <dbReference type="ARBA" id="ARBA00023306"/>
    </source>
</evidence>
<comment type="similarity">
    <text evidence="2 12">Belongs to the ABC-4 integral membrane protein family. FtsX subfamily.</text>
</comment>
<dbReference type="PIRSF" id="PIRSF003097">
    <property type="entry name" value="FtsX"/>
    <property type="match status" value="1"/>
</dbReference>
<comment type="caution">
    <text evidence="16">The sequence shown here is derived from an EMBL/GenBank/DDBJ whole genome shotgun (WGS) entry which is preliminary data.</text>
</comment>
<evidence type="ECO:0000256" key="13">
    <source>
        <dbReference type="SAM" id="Phobius"/>
    </source>
</evidence>
<feature type="transmembrane region" description="Helical" evidence="13">
    <location>
        <begin position="27"/>
        <end position="48"/>
    </location>
</feature>
<evidence type="ECO:0000313" key="17">
    <source>
        <dbReference type="Proteomes" id="UP000295611"/>
    </source>
</evidence>
<dbReference type="OrthoDB" id="9813411at2"/>
<dbReference type="GO" id="GO:0005886">
    <property type="term" value="C:plasma membrane"/>
    <property type="evidence" value="ECO:0007669"/>
    <property type="project" value="UniProtKB-SubCell"/>
</dbReference>
<reference evidence="16 17" key="1">
    <citation type="submission" date="2019-03" db="EMBL/GenBank/DDBJ databases">
        <title>Genomic Encyclopedia of Type Strains, Phase III (KMG-III): the genomes of soil and plant-associated and newly described type strains.</title>
        <authorList>
            <person name="Whitman W."/>
        </authorList>
    </citation>
    <scope>NUCLEOTIDE SEQUENCE [LARGE SCALE GENOMIC DNA]</scope>
    <source>
        <strain evidence="16 17">CECT 8976</strain>
    </source>
</reference>
<gene>
    <name evidence="16" type="ORF">DFP86_105182</name>
</gene>
<protein>
    <recommendedName>
        <fullName evidence="4 12">Cell division protein FtsX</fullName>
    </recommendedName>
</protein>
<evidence type="ECO:0000256" key="1">
    <source>
        <dbReference type="ARBA" id="ARBA00004429"/>
    </source>
</evidence>
<dbReference type="InterPro" id="IPR040690">
    <property type="entry name" value="FtsX_ECD"/>
</dbReference>
<dbReference type="Gene3D" id="3.30.70.3040">
    <property type="match status" value="1"/>
</dbReference>
<evidence type="ECO:0000259" key="15">
    <source>
        <dbReference type="Pfam" id="PF18075"/>
    </source>
</evidence>
<comment type="subunit">
    <text evidence="3">Forms a membrane-associated complex with FtsE.</text>
</comment>
<evidence type="ECO:0000256" key="2">
    <source>
        <dbReference type="ARBA" id="ARBA00007379"/>
    </source>
</evidence>
<keyword evidence="11 12" id="KW-0131">Cell cycle</keyword>
<dbReference type="NCBIfam" id="TIGR00439">
    <property type="entry name" value="FtsX_Gneg"/>
    <property type="match status" value="1"/>
</dbReference>
<keyword evidence="10 12" id="KW-0472">Membrane</keyword>
<comment type="subcellular location">
    <subcellularLocation>
        <location evidence="1">Cell inner membrane</location>
        <topology evidence="1">Multi-pass membrane protein</topology>
    </subcellularLocation>
</comment>
<evidence type="ECO:0000256" key="4">
    <source>
        <dbReference type="ARBA" id="ARBA00021907"/>
    </source>
</evidence>
<dbReference type="GO" id="GO:0032153">
    <property type="term" value="C:cell division site"/>
    <property type="evidence" value="ECO:0007669"/>
    <property type="project" value="TreeGrafter"/>
</dbReference>
<comment type="function">
    <text evidence="12">Part of the ABC transporter FtsEX involved in cellular division.</text>
</comment>
<dbReference type="Pfam" id="PF02687">
    <property type="entry name" value="FtsX"/>
    <property type="match status" value="1"/>
</dbReference>
<dbReference type="GO" id="GO:0051301">
    <property type="term" value="P:cell division"/>
    <property type="evidence" value="ECO:0007669"/>
    <property type="project" value="UniProtKB-KW"/>
</dbReference>
<evidence type="ECO:0000256" key="7">
    <source>
        <dbReference type="ARBA" id="ARBA00022618"/>
    </source>
</evidence>
<keyword evidence="6 12" id="KW-0997">Cell inner membrane</keyword>
<keyword evidence="8 13" id="KW-0812">Transmembrane</keyword>
<keyword evidence="9 13" id="KW-1133">Transmembrane helix</keyword>
<keyword evidence="7 12" id="KW-0132">Cell division</keyword>
<evidence type="ECO:0000313" key="16">
    <source>
        <dbReference type="EMBL" id="TDR80319.1"/>
    </source>
</evidence>
<keyword evidence="5 12" id="KW-1003">Cell membrane</keyword>
<dbReference type="PANTHER" id="PTHR47755:SF1">
    <property type="entry name" value="CELL DIVISION PROTEIN FTSX"/>
    <property type="match status" value="1"/>
</dbReference>
<feature type="domain" description="ABC3 transporter permease C-terminal" evidence="14">
    <location>
        <begin position="177"/>
        <end position="287"/>
    </location>
</feature>
<evidence type="ECO:0000256" key="8">
    <source>
        <dbReference type="ARBA" id="ARBA00022692"/>
    </source>
</evidence>
<feature type="domain" description="FtsX extracellular" evidence="15">
    <location>
        <begin position="62"/>
        <end position="153"/>
    </location>
</feature>
<feature type="transmembrane region" description="Helical" evidence="13">
    <location>
        <begin position="174"/>
        <end position="194"/>
    </location>
</feature>
<dbReference type="InterPro" id="IPR047590">
    <property type="entry name" value="FtsX_proteobact-type"/>
</dbReference>
<dbReference type="Proteomes" id="UP000295611">
    <property type="component" value="Unassembled WGS sequence"/>
</dbReference>
<evidence type="ECO:0000256" key="3">
    <source>
        <dbReference type="ARBA" id="ARBA00011160"/>
    </source>
</evidence>
<feature type="transmembrane region" description="Helical" evidence="13">
    <location>
        <begin position="226"/>
        <end position="253"/>
    </location>
</feature>
<dbReference type="InterPro" id="IPR004513">
    <property type="entry name" value="FtsX"/>
</dbReference>
<name>A0A4V3DVB6_9NEIS</name>
<dbReference type="PANTHER" id="PTHR47755">
    <property type="entry name" value="CELL DIVISION PROTEIN FTSX"/>
    <property type="match status" value="1"/>
</dbReference>
<sequence>MRHFFYLHAQSARSALIKILRQPFGSLLNLLMLSVALALPLSLFLAVASLQDWAGRLTATPQITLYMEQSAEAADISAVNTTLHKHPEVQSFVFISKGQALKEMETKNGLQGLSDGLGGNPLPDAFVVTPTTLDPHELDMLQKELSGLPMVESAQFDASWAKRLFALISLGHQLTWFLAGVLGAALVLVTHNTIRMQILARRDEIEVTKLIGAPDSFIRRPFMYHALWQGLVAALIAWGLTCWLALAANPAISEFARLYNEQVSLRMLRPTELAAFIAGSALLAMIGARMAADHHLRRVGPR</sequence>
<dbReference type="AlphaFoldDB" id="A0A4V3DVB6"/>
<evidence type="ECO:0000256" key="6">
    <source>
        <dbReference type="ARBA" id="ARBA00022519"/>
    </source>
</evidence>
<proteinExistence type="inferred from homology"/>
<dbReference type="Pfam" id="PF18075">
    <property type="entry name" value="FtsX_ECD"/>
    <property type="match status" value="1"/>
</dbReference>
<dbReference type="InterPro" id="IPR003838">
    <property type="entry name" value="ABC3_permease_C"/>
</dbReference>
<dbReference type="EMBL" id="SNZP01000005">
    <property type="protein sequence ID" value="TDR80319.1"/>
    <property type="molecule type" value="Genomic_DNA"/>
</dbReference>
<organism evidence="16 17">
    <name type="scientific">Paludibacterium purpuratum</name>
    <dbReference type="NCBI Taxonomy" id="1144873"/>
    <lineage>
        <taxon>Bacteria</taxon>
        <taxon>Pseudomonadati</taxon>
        <taxon>Pseudomonadota</taxon>
        <taxon>Betaproteobacteria</taxon>
        <taxon>Neisseriales</taxon>
        <taxon>Chromobacteriaceae</taxon>
        <taxon>Paludibacterium</taxon>
    </lineage>
</organism>
<evidence type="ECO:0000256" key="10">
    <source>
        <dbReference type="ARBA" id="ARBA00023136"/>
    </source>
</evidence>
<keyword evidence="17" id="KW-1185">Reference proteome</keyword>
<evidence type="ECO:0000259" key="14">
    <source>
        <dbReference type="Pfam" id="PF02687"/>
    </source>
</evidence>